<protein>
    <submittedName>
        <fullName evidence="1">Uncharacterized protein</fullName>
    </submittedName>
</protein>
<evidence type="ECO:0000313" key="2">
    <source>
        <dbReference type="Proteomes" id="UP001595583"/>
    </source>
</evidence>
<dbReference type="EMBL" id="JBHRTK010000004">
    <property type="protein sequence ID" value="MFC3205350.1"/>
    <property type="molecule type" value="Genomic_DNA"/>
</dbReference>
<dbReference type="RefSeq" id="WP_378218746.1">
    <property type="nucleotide sequence ID" value="NZ_JBHRTK010000004.1"/>
</dbReference>
<reference evidence="2" key="1">
    <citation type="journal article" date="2019" name="Int. J. Syst. Evol. Microbiol.">
        <title>The Global Catalogue of Microorganisms (GCM) 10K type strain sequencing project: providing services to taxonomists for standard genome sequencing and annotation.</title>
        <authorList>
            <consortium name="The Broad Institute Genomics Platform"/>
            <consortium name="The Broad Institute Genome Sequencing Center for Infectious Disease"/>
            <person name="Wu L."/>
            <person name="Ma J."/>
        </authorList>
    </citation>
    <scope>NUCLEOTIDE SEQUENCE [LARGE SCALE GENOMIC DNA]</scope>
    <source>
        <strain evidence="2">KCTC 52165</strain>
    </source>
</reference>
<gene>
    <name evidence="1" type="ORF">ACFOHJ_03930</name>
</gene>
<accession>A0ABV7K4R4</accession>
<evidence type="ECO:0000313" key="1">
    <source>
        <dbReference type="EMBL" id="MFC3205350.1"/>
    </source>
</evidence>
<dbReference type="Proteomes" id="UP001595583">
    <property type="component" value="Unassembled WGS sequence"/>
</dbReference>
<name>A0ABV7K4R4_9HYPH</name>
<sequence>MTNAPSVAGDCYYVYRPMFDLIGKSEGADKGRGYNETWDYGPHTGGDVNLVGMTLD</sequence>
<keyword evidence="2" id="KW-1185">Reference proteome</keyword>
<organism evidence="1 2">
    <name type="scientific">Aquamicrobium soli</name>
    <dbReference type="NCBI Taxonomy" id="1811518"/>
    <lineage>
        <taxon>Bacteria</taxon>
        <taxon>Pseudomonadati</taxon>
        <taxon>Pseudomonadota</taxon>
        <taxon>Alphaproteobacteria</taxon>
        <taxon>Hyphomicrobiales</taxon>
        <taxon>Phyllobacteriaceae</taxon>
        <taxon>Aquamicrobium</taxon>
    </lineage>
</organism>
<comment type="caution">
    <text evidence="1">The sequence shown here is derived from an EMBL/GenBank/DDBJ whole genome shotgun (WGS) entry which is preliminary data.</text>
</comment>
<proteinExistence type="predicted"/>